<dbReference type="Pfam" id="PF07963">
    <property type="entry name" value="N_methyl"/>
    <property type="match status" value="1"/>
</dbReference>
<protein>
    <recommendedName>
        <fullName evidence="4">Prepilin-type N-terminal cleavage/methylation domain-containing protein</fullName>
    </recommendedName>
</protein>
<feature type="transmembrane region" description="Helical" evidence="1">
    <location>
        <begin position="37"/>
        <end position="59"/>
    </location>
</feature>
<sequence>MKKNAHIQVNLYKSESKQNLNSLNILKRQTGFSLIELMVASIISIIVLLAASSTFITTYRLKEQVKNRIGYEQDVRNAANILRSDARQLGNFSCLKPPTASNLGAVFDGASFESTQANESQYLSTEFNNNTIGITRTAGSQSLIMTYINEEYANGLVSTDCGKVIPDLANHINAAVYMVGTTDTDNVPGLYRVNYSRGVWTAPQLIVSNVTNVQYSFDYDAHQDANCPRTASQTSNLKNASRNNLDYNFDKPPILIRATLTVNADQANNQNVNYVINAMVRQGEVCINNQAQ</sequence>
<proteinExistence type="predicted"/>
<dbReference type="EMBL" id="MEIV01000015">
    <property type="protein sequence ID" value="PIT64456.1"/>
    <property type="molecule type" value="Genomic_DNA"/>
</dbReference>
<name>A0A2N9Y6G1_9NEIS</name>
<keyword evidence="1" id="KW-0812">Transmembrane</keyword>
<dbReference type="AlphaFoldDB" id="A0A2N9Y6G1"/>
<organism evidence="2 3">
    <name type="scientific">Snodgrassella alvi</name>
    <dbReference type="NCBI Taxonomy" id="1196083"/>
    <lineage>
        <taxon>Bacteria</taxon>
        <taxon>Pseudomonadati</taxon>
        <taxon>Pseudomonadota</taxon>
        <taxon>Betaproteobacteria</taxon>
        <taxon>Neisseriales</taxon>
        <taxon>Neisseriaceae</taxon>
        <taxon>Snodgrassella</taxon>
    </lineage>
</organism>
<reference evidence="2 3" key="1">
    <citation type="journal article" date="2017" name="MBio">
        <title>Type VI secretion-mediated competition in the bee gut microbiome.</title>
        <authorList>
            <person name="Steele M.I."/>
            <person name="Kwong W.K."/>
            <person name="Powell J.E."/>
            <person name="Whiteley M."/>
            <person name="Moran N.A."/>
        </authorList>
    </citation>
    <scope>NUCLEOTIDE SEQUENCE [LARGE SCALE GENOMIC DNA]</scope>
    <source>
        <strain evidence="2 3">PEB0171</strain>
    </source>
</reference>
<dbReference type="NCBIfam" id="TIGR02532">
    <property type="entry name" value="IV_pilin_GFxxxE"/>
    <property type="match status" value="1"/>
</dbReference>
<dbReference type="PROSITE" id="PS00409">
    <property type="entry name" value="PROKAR_NTER_METHYL"/>
    <property type="match status" value="1"/>
</dbReference>
<evidence type="ECO:0000313" key="3">
    <source>
        <dbReference type="Proteomes" id="UP000231094"/>
    </source>
</evidence>
<gene>
    <name evidence="2" type="ORF">BHC47_09780</name>
</gene>
<evidence type="ECO:0000256" key="1">
    <source>
        <dbReference type="SAM" id="Phobius"/>
    </source>
</evidence>
<keyword evidence="1" id="KW-1133">Transmembrane helix</keyword>
<comment type="caution">
    <text evidence="2">The sequence shown here is derived from an EMBL/GenBank/DDBJ whole genome shotgun (WGS) entry which is preliminary data.</text>
</comment>
<accession>A0A2N9Y6G1</accession>
<keyword evidence="1" id="KW-0472">Membrane</keyword>
<dbReference type="RefSeq" id="WP_100116369.1">
    <property type="nucleotide sequence ID" value="NZ_MEIV01000015.1"/>
</dbReference>
<evidence type="ECO:0008006" key="4">
    <source>
        <dbReference type="Google" id="ProtNLM"/>
    </source>
</evidence>
<evidence type="ECO:0000313" key="2">
    <source>
        <dbReference type="EMBL" id="PIT64456.1"/>
    </source>
</evidence>
<dbReference type="InterPro" id="IPR012902">
    <property type="entry name" value="N_methyl_site"/>
</dbReference>
<dbReference type="Proteomes" id="UP000231094">
    <property type="component" value="Unassembled WGS sequence"/>
</dbReference>